<keyword evidence="3" id="KW-1185">Reference proteome</keyword>
<organism evidence="2 3">
    <name type="scientific">Cannabis sativa</name>
    <name type="common">Hemp</name>
    <name type="synonym">Marijuana</name>
    <dbReference type="NCBI Taxonomy" id="3483"/>
    <lineage>
        <taxon>Eukaryota</taxon>
        <taxon>Viridiplantae</taxon>
        <taxon>Streptophyta</taxon>
        <taxon>Embryophyta</taxon>
        <taxon>Tracheophyta</taxon>
        <taxon>Spermatophyta</taxon>
        <taxon>Magnoliopsida</taxon>
        <taxon>eudicotyledons</taxon>
        <taxon>Gunneridae</taxon>
        <taxon>Pentapetalae</taxon>
        <taxon>rosids</taxon>
        <taxon>fabids</taxon>
        <taxon>Rosales</taxon>
        <taxon>Cannabaceae</taxon>
        <taxon>Cannabis</taxon>
    </lineage>
</organism>
<sequence length="350" mass="38778">MVFTRKIVSKKTPQDGCIDAIMEDVNPLSPSLTQLSNARKVDTSNPNNREANLDKQHDGVDEDLDVEDEEEDDDGEYVKDGYYKDGYYYEQDPKVQFRVPPVPALIASTNKFTFILGTQYNPTDYRPFASVPVPTQTNFSGYGATQTGCSVTPRQSKAKVLERNMSNSQNKKGGKGQNWSETSKRSKKENEPKGSLTESNHSHMVGYHKSSIRGRSPFGVQLPALPTSPYLTVIAALALGSGYPYPLGLALPPVDGHVATISRGPHLARSTRNSHKRHFRGLDGCAIVQSPAQRPRIMNLPITFTEEGAKHVNFPHNYPLVIEAQTSNKRVFRVLVDNGSSVNILIKFPF</sequence>
<reference evidence="2" key="2">
    <citation type="submission" date="2021-03" db="UniProtKB">
        <authorList>
            <consortium name="EnsemblPlants"/>
        </authorList>
    </citation>
    <scope>IDENTIFICATION</scope>
</reference>
<feature type="compositionally biased region" description="Acidic residues" evidence="1">
    <location>
        <begin position="60"/>
        <end position="75"/>
    </location>
</feature>
<evidence type="ECO:0000256" key="1">
    <source>
        <dbReference type="SAM" id="MobiDB-lite"/>
    </source>
</evidence>
<feature type="compositionally biased region" description="Polar residues" evidence="1">
    <location>
        <begin position="146"/>
        <end position="155"/>
    </location>
</feature>
<protein>
    <submittedName>
        <fullName evidence="2">Uncharacterized protein</fullName>
    </submittedName>
</protein>
<accession>A0A803Q2F5</accession>
<feature type="region of interest" description="Disordered" evidence="1">
    <location>
        <begin position="146"/>
        <end position="203"/>
    </location>
</feature>
<feature type="region of interest" description="Disordered" evidence="1">
    <location>
        <begin position="28"/>
        <end position="76"/>
    </location>
</feature>
<evidence type="ECO:0000313" key="2">
    <source>
        <dbReference type="EnsemblPlants" id="cds.evm.model.07.1388"/>
    </source>
</evidence>
<dbReference type="AlphaFoldDB" id="A0A803Q2F5"/>
<name>A0A803Q2F5_CANSA</name>
<proteinExistence type="predicted"/>
<dbReference type="EnsemblPlants" id="evm.model.07.1388">
    <property type="protein sequence ID" value="cds.evm.model.07.1388"/>
    <property type="gene ID" value="evm.TU.07.1388"/>
</dbReference>
<evidence type="ECO:0000313" key="3">
    <source>
        <dbReference type="Proteomes" id="UP000596661"/>
    </source>
</evidence>
<reference evidence="2" key="1">
    <citation type="submission" date="2018-11" db="EMBL/GenBank/DDBJ databases">
        <authorList>
            <person name="Grassa J C."/>
        </authorList>
    </citation>
    <scope>NUCLEOTIDE SEQUENCE [LARGE SCALE GENOMIC DNA]</scope>
</reference>
<feature type="compositionally biased region" description="Polar residues" evidence="1">
    <location>
        <begin position="164"/>
        <end position="181"/>
    </location>
</feature>
<feature type="compositionally biased region" description="Basic and acidic residues" evidence="1">
    <location>
        <begin position="182"/>
        <end position="192"/>
    </location>
</feature>
<dbReference type="Gramene" id="evm.model.07.1388">
    <property type="protein sequence ID" value="cds.evm.model.07.1388"/>
    <property type="gene ID" value="evm.TU.07.1388"/>
</dbReference>
<dbReference type="EMBL" id="UZAU01000666">
    <property type="status" value="NOT_ANNOTATED_CDS"/>
    <property type="molecule type" value="Genomic_DNA"/>
</dbReference>
<dbReference type="Proteomes" id="UP000596661">
    <property type="component" value="Chromosome 7"/>
</dbReference>
<feature type="compositionally biased region" description="Polar residues" evidence="1">
    <location>
        <begin position="28"/>
        <end position="50"/>
    </location>
</feature>